<feature type="domain" description="Tryptophan synthase beta chain-like PALP" evidence="5">
    <location>
        <begin position="27"/>
        <end position="313"/>
    </location>
</feature>
<keyword evidence="3" id="KW-0663">Pyridoxal phosphate</keyword>
<gene>
    <name evidence="6" type="ORF">UFOPK2399_01083</name>
</gene>
<comment type="similarity">
    <text evidence="2">Belongs to the serine/threonine dehydratase family.</text>
</comment>
<dbReference type="CDD" id="cd01562">
    <property type="entry name" value="Thr-dehyd"/>
    <property type="match status" value="1"/>
</dbReference>
<dbReference type="Pfam" id="PF00291">
    <property type="entry name" value="PALP"/>
    <property type="match status" value="1"/>
</dbReference>
<dbReference type="GO" id="GO:0003941">
    <property type="term" value="F:L-serine ammonia-lyase activity"/>
    <property type="evidence" value="ECO:0007669"/>
    <property type="project" value="TreeGrafter"/>
</dbReference>
<proteinExistence type="inferred from homology"/>
<dbReference type="GO" id="GO:0006565">
    <property type="term" value="P:L-serine catabolic process"/>
    <property type="evidence" value="ECO:0007669"/>
    <property type="project" value="TreeGrafter"/>
</dbReference>
<dbReference type="FunFam" id="3.40.50.1100:FF:000005">
    <property type="entry name" value="Threonine dehydratase catabolic"/>
    <property type="match status" value="1"/>
</dbReference>
<dbReference type="PANTHER" id="PTHR48078">
    <property type="entry name" value="THREONINE DEHYDRATASE, MITOCHONDRIAL-RELATED"/>
    <property type="match status" value="1"/>
</dbReference>
<reference evidence="6" key="1">
    <citation type="submission" date="2020-05" db="EMBL/GenBank/DDBJ databases">
        <authorList>
            <person name="Chiriac C."/>
            <person name="Salcher M."/>
            <person name="Ghai R."/>
            <person name="Kavagutti S V."/>
        </authorList>
    </citation>
    <scope>NUCLEOTIDE SEQUENCE</scope>
</reference>
<dbReference type="PANTHER" id="PTHR48078:SF7">
    <property type="entry name" value="BLL6502 PROTEIN"/>
    <property type="match status" value="1"/>
</dbReference>
<evidence type="ECO:0000259" key="5">
    <source>
        <dbReference type="Pfam" id="PF00291"/>
    </source>
</evidence>
<dbReference type="GO" id="GO:0009097">
    <property type="term" value="P:isoleucine biosynthetic process"/>
    <property type="evidence" value="ECO:0007669"/>
    <property type="project" value="TreeGrafter"/>
</dbReference>
<dbReference type="GO" id="GO:0004794">
    <property type="term" value="F:threonine deaminase activity"/>
    <property type="evidence" value="ECO:0007669"/>
    <property type="project" value="TreeGrafter"/>
</dbReference>
<dbReference type="SUPFAM" id="SSF53686">
    <property type="entry name" value="Tryptophan synthase beta subunit-like PLP-dependent enzymes"/>
    <property type="match status" value="1"/>
</dbReference>
<protein>
    <submittedName>
        <fullName evidence="6">Unannotated protein</fullName>
    </submittedName>
</protein>
<dbReference type="EMBL" id="CAEZXP010000002">
    <property type="protein sequence ID" value="CAB4696815.1"/>
    <property type="molecule type" value="Genomic_DNA"/>
</dbReference>
<evidence type="ECO:0000256" key="2">
    <source>
        <dbReference type="ARBA" id="ARBA00010869"/>
    </source>
</evidence>
<organism evidence="6">
    <name type="scientific">freshwater metagenome</name>
    <dbReference type="NCBI Taxonomy" id="449393"/>
    <lineage>
        <taxon>unclassified sequences</taxon>
        <taxon>metagenomes</taxon>
        <taxon>ecological metagenomes</taxon>
    </lineage>
</organism>
<accession>A0A6J6PJ04</accession>
<evidence type="ECO:0000313" key="6">
    <source>
        <dbReference type="EMBL" id="CAB4696815.1"/>
    </source>
</evidence>
<dbReference type="InterPro" id="IPR001926">
    <property type="entry name" value="TrpB-like_PALP"/>
</dbReference>
<name>A0A6J6PJ04_9ZZZZ</name>
<evidence type="ECO:0000256" key="4">
    <source>
        <dbReference type="ARBA" id="ARBA00023239"/>
    </source>
</evidence>
<sequence length="330" mass="35198">MTGAFASTSFPLIGITDVTDAAHRIAPHLPATPFRRYAQLSDLLGTDVFVKHENHQPTGAFKVRGGINLALQLSDDERQRGLISASTGNHGQSIAYAARLAGTNAVICVPENANPLKVAAIRAFGAEVIPYGRDFDEAREHCDELSRERGYRYVHSGNEPHLIAGVATATLEMLTVEPDIDVVIVPIGGGSGAAGACIVAKALRPAIQVIGVQSEAAPAAYRSWRDGQIVEDRMGTFAEGLATRVGFELPQAILREHLDDFVLVDDDEIRDAMLQMVTATSSLVESAGAAPLAAAVRMRERLQGKKVALVASGGNVHVRQLKELLDTLPL</sequence>
<dbReference type="Gene3D" id="3.40.50.1100">
    <property type="match status" value="2"/>
</dbReference>
<keyword evidence="4" id="KW-0456">Lyase</keyword>
<dbReference type="GO" id="GO:0006567">
    <property type="term" value="P:L-threonine catabolic process"/>
    <property type="evidence" value="ECO:0007669"/>
    <property type="project" value="TreeGrafter"/>
</dbReference>
<evidence type="ECO:0000256" key="3">
    <source>
        <dbReference type="ARBA" id="ARBA00022898"/>
    </source>
</evidence>
<dbReference type="AlphaFoldDB" id="A0A6J6PJ04"/>
<comment type="cofactor">
    <cofactor evidence="1">
        <name>pyridoxal 5'-phosphate</name>
        <dbReference type="ChEBI" id="CHEBI:597326"/>
    </cofactor>
</comment>
<dbReference type="InterPro" id="IPR036052">
    <property type="entry name" value="TrpB-like_PALP_sf"/>
</dbReference>
<dbReference type="InterPro" id="IPR050147">
    <property type="entry name" value="Ser/Thr_Dehydratase"/>
</dbReference>
<evidence type="ECO:0000256" key="1">
    <source>
        <dbReference type="ARBA" id="ARBA00001933"/>
    </source>
</evidence>